<gene>
    <name evidence="1" type="ORF">N803_12845</name>
</gene>
<comment type="caution">
    <text evidence="1">The sequence shown here is derived from an EMBL/GenBank/DDBJ whole genome shotgun (WGS) entry which is preliminary data.</text>
</comment>
<dbReference type="OrthoDB" id="4842943at2"/>
<evidence type="ECO:0000313" key="1">
    <source>
        <dbReference type="EMBL" id="KGN37943.1"/>
    </source>
</evidence>
<accession>A0A0A0JLF0</accession>
<dbReference type="RefSeq" id="WP_035904341.1">
    <property type="nucleotide sequence ID" value="NZ_AVPK01000004.1"/>
</dbReference>
<name>A0A0A0JLF0_9MICO</name>
<reference evidence="1 2" key="1">
    <citation type="submission" date="2013-08" db="EMBL/GenBank/DDBJ databases">
        <title>The genome sequence of Knoellia subterranea.</title>
        <authorList>
            <person name="Zhu W."/>
            <person name="Wang G."/>
        </authorList>
    </citation>
    <scope>NUCLEOTIDE SEQUENCE [LARGE SCALE GENOMIC DNA]</scope>
    <source>
        <strain evidence="1 2">KCTC 19937</strain>
    </source>
</reference>
<dbReference type="STRING" id="1385521.N803_12845"/>
<keyword evidence="2" id="KW-1185">Reference proteome</keyword>
<dbReference type="Proteomes" id="UP000030011">
    <property type="component" value="Unassembled WGS sequence"/>
</dbReference>
<sequence length="206" mass="22044">MGEDIESKRGVLRRTGSYLRSRPTSQKVGAGAAAALLASAPFGGLSGPAADGPGTIVAGKALMVGPYKVVIDKVVELPDLKPAVSPEPSQRVVVLDSHVTLTGDRPEYAVTLTQNVKIQGGGVKVVDGPRLYFVEDATQMREFNPGLTYRLAITFTTSGPWQGDEVTVKSRLVEFREEDSATLDPNAWVARDEIQAQGELPIVRRS</sequence>
<proteinExistence type="predicted"/>
<dbReference type="EMBL" id="AVPK01000004">
    <property type="protein sequence ID" value="KGN37943.1"/>
    <property type="molecule type" value="Genomic_DNA"/>
</dbReference>
<organism evidence="1 2">
    <name type="scientific">Knoellia subterranea KCTC 19937</name>
    <dbReference type="NCBI Taxonomy" id="1385521"/>
    <lineage>
        <taxon>Bacteria</taxon>
        <taxon>Bacillati</taxon>
        <taxon>Actinomycetota</taxon>
        <taxon>Actinomycetes</taxon>
        <taxon>Micrococcales</taxon>
        <taxon>Intrasporangiaceae</taxon>
        <taxon>Knoellia</taxon>
    </lineage>
</organism>
<dbReference type="AlphaFoldDB" id="A0A0A0JLF0"/>
<dbReference type="eggNOG" id="ENOG502ZPX8">
    <property type="taxonomic scope" value="Bacteria"/>
</dbReference>
<evidence type="ECO:0000313" key="2">
    <source>
        <dbReference type="Proteomes" id="UP000030011"/>
    </source>
</evidence>
<protein>
    <submittedName>
        <fullName evidence="1">Uncharacterized protein</fullName>
    </submittedName>
</protein>